<protein>
    <recommendedName>
        <fullName evidence="1">BTB domain-containing protein</fullName>
    </recommendedName>
</protein>
<reference evidence="2 3" key="1">
    <citation type="journal article" date="2011" name="Science">
        <title>The ecoresponsive genome of Daphnia pulex.</title>
        <authorList>
            <person name="Colbourne J.K."/>
            <person name="Pfrender M.E."/>
            <person name="Gilbert D."/>
            <person name="Thomas W.K."/>
            <person name="Tucker A."/>
            <person name="Oakley T.H."/>
            <person name="Tokishita S."/>
            <person name="Aerts A."/>
            <person name="Arnold G.J."/>
            <person name="Basu M.K."/>
            <person name="Bauer D.J."/>
            <person name="Caceres C.E."/>
            <person name="Carmel L."/>
            <person name="Casola C."/>
            <person name="Choi J.H."/>
            <person name="Detter J.C."/>
            <person name="Dong Q."/>
            <person name="Dusheyko S."/>
            <person name="Eads B.D."/>
            <person name="Frohlich T."/>
            <person name="Geiler-Samerotte K.A."/>
            <person name="Gerlach D."/>
            <person name="Hatcher P."/>
            <person name="Jogdeo S."/>
            <person name="Krijgsveld J."/>
            <person name="Kriventseva E.V."/>
            <person name="Kultz D."/>
            <person name="Laforsch C."/>
            <person name="Lindquist E."/>
            <person name="Lopez J."/>
            <person name="Manak J.R."/>
            <person name="Muller J."/>
            <person name="Pangilinan J."/>
            <person name="Patwardhan R.P."/>
            <person name="Pitluck S."/>
            <person name="Pritham E.J."/>
            <person name="Rechtsteiner A."/>
            <person name="Rho M."/>
            <person name="Rogozin I.B."/>
            <person name="Sakarya O."/>
            <person name="Salamov A."/>
            <person name="Schaack S."/>
            <person name="Shapiro H."/>
            <person name="Shiga Y."/>
            <person name="Skalitzky C."/>
            <person name="Smith Z."/>
            <person name="Souvorov A."/>
            <person name="Sung W."/>
            <person name="Tang Z."/>
            <person name="Tsuchiya D."/>
            <person name="Tu H."/>
            <person name="Vos H."/>
            <person name="Wang M."/>
            <person name="Wolf Y.I."/>
            <person name="Yamagata H."/>
            <person name="Yamada T."/>
            <person name="Ye Y."/>
            <person name="Shaw J.R."/>
            <person name="Andrews J."/>
            <person name="Crease T.J."/>
            <person name="Tang H."/>
            <person name="Lucas S.M."/>
            <person name="Robertson H.M."/>
            <person name="Bork P."/>
            <person name="Koonin E.V."/>
            <person name="Zdobnov E.M."/>
            <person name="Grigoriev I.V."/>
            <person name="Lynch M."/>
            <person name="Boore J.L."/>
        </authorList>
    </citation>
    <scope>NUCLEOTIDE SEQUENCE [LARGE SCALE GENOMIC DNA]</scope>
</reference>
<organism evidence="2 3">
    <name type="scientific">Daphnia pulex</name>
    <name type="common">Water flea</name>
    <dbReference type="NCBI Taxonomy" id="6669"/>
    <lineage>
        <taxon>Eukaryota</taxon>
        <taxon>Metazoa</taxon>
        <taxon>Ecdysozoa</taxon>
        <taxon>Arthropoda</taxon>
        <taxon>Crustacea</taxon>
        <taxon>Branchiopoda</taxon>
        <taxon>Diplostraca</taxon>
        <taxon>Cladocera</taxon>
        <taxon>Anomopoda</taxon>
        <taxon>Daphniidae</taxon>
        <taxon>Daphnia</taxon>
    </lineage>
</organism>
<dbReference type="GO" id="GO:0005634">
    <property type="term" value="C:nucleus"/>
    <property type="evidence" value="ECO:0000318"/>
    <property type="project" value="GO_Central"/>
</dbReference>
<proteinExistence type="predicted"/>
<dbReference type="Gene3D" id="1.25.40.420">
    <property type="match status" value="1"/>
</dbReference>
<dbReference type="Pfam" id="PF00651">
    <property type="entry name" value="BTB"/>
    <property type="match status" value="1"/>
</dbReference>
<dbReference type="InParanoid" id="E9G9X4"/>
<dbReference type="eggNOG" id="KOG1987">
    <property type="taxonomic scope" value="Eukaryota"/>
</dbReference>
<gene>
    <name evidence="2" type="ORF">DAPPUDRAFT_92387</name>
</gene>
<dbReference type="FunFam" id="1.25.40.420:FF:000030">
    <property type="entry name" value="Uncharacterized protein"/>
    <property type="match status" value="1"/>
</dbReference>
<dbReference type="EMBL" id="GL732536">
    <property type="protein sequence ID" value="EFX83639.1"/>
    <property type="molecule type" value="Genomic_DNA"/>
</dbReference>
<dbReference type="SMART" id="SM00225">
    <property type="entry name" value="BTB"/>
    <property type="match status" value="1"/>
</dbReference>
<evidence type="ECO:0000313" key="2">
    <source>
        <dbReference type="EMBL" id="EFX83639.1"/>
    </source>
</evidence>
<dbReference type="PhylomeDB" id="E9G9X4"/>
<accession>E9G9X4</accession>
<dbReference type="HOGENOM" id="CLU_875121_0_0_1"/>
<keyword evidence="3" id="KW-1185">Reference proteome</keyword>
<dbReference type="PANTHER" id="PTHR24413">
    <property type="entry name" value="SPECKLE-TYPE POZ PROTEIN"/>
    <property type="match status" value="1"/>
</dbReference>
<dbReference type="InterPro" id="IPR000210">
    <property type="entry name" value="BTB/POZ_dom"/>
</dbReference>
<evidence type="ECO:0000259" key="1">
    <source>
        <dbReference type="PROSITE" id="PS50097"/>
    </source>
</evidence>
<dbReference type="FunFam" id="3.30.710.10:FF:000159">
    <property type="entry name" value="Speckle-type POZ protein B"/>
    <property type="match status" value="1"/>
</dbReference>
<evidence type="ECO:0000313" key="3">
    <source>
        <dbReference type="Proteomes" id="UP000000305"/>
    </source>
</evidence>
<dbReference type="GO" id="GO:0043161">
    <property type="term" value="P:proteasome-mediated ubiquitin-dependent protein catabolic process"/>
    <property type="evidence" value="ECO:0000318"/>
    <property type="project" value="GO_Central"/>
</dbReference>
<name>E9G9X4_DAPPU</name>
<dbReference type="GO" id="GO:0031625">
    <property type="term" value="F:ubiquitin protein ligase binding"/>
    <property type="evidence" value="ECO:0000318"/>
    <property type="project" value="GO_Central"/>
</dbReference>
<dbReference type="AlphaFoldDB" id="E9G9X4"/>
<dbReference type="SUPFAM" id="SSF54695">
    <property type="entry name" value="POZ domain"/>
    <property type="match status" value="1"/>
</dbReference>
<dbReference type="OMA" id="TIVIRCE"/>
<feature type="domain" description="BTB" evidence="1">
    <location>
        <begin position="195"/>
        <end position="265"/>
    </location>
</feature>
<dbReference type="PROSITE" id="PS50097">
    <property type="entry name" value="BTB"/>
    <property type="match status" value="1"/>
</dbReference>
<dbReference type="KEGG" id="dpx:DAPPUDRAFT_92387"/>
<dbReference type="InterPro" id="IPR011333">
    <property type="entry name" value="SKP1/BTB/POZ_sf"/>
</dbReference>
<dbReference type="SUPFAM" id="SSF49599">
    <property type="entry name" value="TRAF domain-like"/>
    <property type="match status" value="1"/>
</dbReference>
<sequence>MSDQQANKEILPPPGSAVWCQTQTEVVQLKFEWTFQQFAFLKSFENWGDYYSAEFFHEQTPESKWTLHLIDQGSNMKVNLERPYPNHQLDGSVRVTIAMSNKKREKILPQKHSLPRYTQLPFCVYQIEKKVLVESECFVNGKLTIDCEIESFIPKRPVILSGKPSTVADFHEKRFNNTAQLIAQLEGLYETMKFSDITINVHGQILHQFKAHKNILAARSPFFAAMFEHPTKENLTNQIEVEDVEPAVFNEILRFIYTGKVSESTMGKMSVGILAVADKYLLEQLKSECETQLIHRMSAENCLELLLNTHEHHPAFYLRKYAVEFFRQFSGEVMATDEWEKAEQGHPELCLTILKELVKSLVKINFEC</sequence>
<dbReference type="Gene3D" id="3.30.710.10">
    <property type="entry name" value="Potassium Channel Kv1.1, Chain A"/>
    <property type="match status" value="1"/>
</dbReference>
<dbReference type="Proteomes" id="UP000000305">
    <property type="component" value="Unassembled WGS sequence"/>
</dbReference>
<dbReference type="GO" id="GO:0030162">
    <property type="term" value="P:regulation of proteolysis"/>
    <property type="evidence" value="ECO:0000318"/>
    <property type="project" value="GO_Central"/>
</dbReference>
<dbReference type="OrthoDB" id="6437200at2759"/>
<dbReference type="GO" id="GO:0005737">
    <property type="term" value="C:cytoplasm"/>
    <property type="evidence" value="ECO:0000318"/>
    <property type="project" value="GO_Central"/>
</dbReference>